<dbReference type="PANTHER" id="PTHR21716">
    <property type="entry name" value="TRANSMEMBRANE PROTEIN"/>
    <property type="match status" value="1"/>
</dbReference>
<proteinExistence type="inferred from homology"/>
<evidence type="ECO:0000256" key="6">
    <source>
        <dbReference type="SAM" id="Phobius"/>
    </source>
</evidence>
<sequence>MSIRLKWFYRLGFLLLLFIVLYVFMKLKPFWSPVLGVGVKVLIPFAAAAFISYLLHPVVEFLHLKGMSRGLSIVVIYVLFFGGIGFAVYRGIPVIIKQVGELAESAPVVAEQYRGWMKMIEAKTTHWPFGVHERIDEMIALIESKLEALAGTIMSYFLRAFDFFLLIALIPFLAFYFIKDFQAIKKMTWYITPKKFRKQGMSFLRDVDTSLGGYIRGQILVCAAIGLVSAFLFWVVGMEYPLLLGIIIGITNVIPYFGPIIGAVPAVIIAASISVKMVIIVGVVVLVLQFLEGNILSPLIVGKSLHMHPVFIMFGLLVGGEIAGVAGLIIAVPVLAILKAFVLHAKIHFGKTQSSQFDD</sequence>
<accession>A0A974NLH2</accession>
<protein>
    <submittedName>
        <fullName evidence="7">AI-2E family transporter</fullName>
    </submittedName>
</protein>
<feature type="transmembrane region" description="Helical" evidence="6">
    <location>
        <begin position="7"/>
        <end position="25"/>
    </location>
</feature>
<comment type="similarity">
    <text evidence="2">Belongs to the autoinducer-2 exporter (AI-2E) (TC 2.A.86) family.</text>
</comment>
<feature type="transmembrane region" description="Helical" evidence="6">
    <location>
        <begin position="311"/>
        <end position="338"/>
    </location>
</feature>
<dbReference type="PANTHER" id="PTHR21716:SF15">
    <property type="entry name" value="TRANSPORT PROTEIN YRRI-RELATED"/>
    <property type="match status" value="1"/>
</dbReference>
<dbReference type="Proteomes" id="UP000595254">
    <property type="component" value="Chromosome"/>
</dbReference>
<evidence type="ECO:0000256" key="4">
    <source>
        <dbReference type="ARBA" id="ARBA00022989"/>
    </source>
</evidence>
<dbReference type="Pfam" id="PF01594">
    <property type="entry name" value="AI-2E_transport"/>
    <property type="match status" value="1"/>
</dbReference>
<dbReference type="RefSeq" id="WP_040376071.1">
    <property type="nucleotide sequence ID" value="NZ_CP068053.1"/>
</dbReference>
<keyword evidence="8" id="KW-1185">Reference proteome</keyword>
<comment type="subcellular location">
    <subcellularLocation>
        <location evidence="1">Membrane</location>
        <topology evidence="1">Multi-pass membrane protein</topology>
    </subcellularLocation>
</comment>
<evidence type="ECO:0000256" key="1">
    <source>
        <dbReference type="ARBA" id="ARBA00004141"/>
    </source>
</evidence>
<keyword evidence="3 6" id="KW-0812">Transmembrane</keyword>
<feature type="transmembrane region" description="Helical" evidence="6">
    <location>
        <begin position="71"/>
        <end position="92"/>
    </location>
</feature>
<organism evidence="7 8">
    <name type="scientific">Peribacillus psychrosaccharolyticus</name>
    <name type="common">Bacillus psychrosaccharolyticus</name>
    <dbReference type="NCBI Taxonomy" id="1407"/>
    <lineage>
        <taxon>Bacteria</taxon>
        <taxon>Bacillati</taxon>
        <taxon>Bacillota</taxon>
        <taxon>Bacilli</taxon>
        <taxon>Bacillales</taxon>
        <taxon>Bacillaceae</taxon>
        <taxon>Peribacillus</taxon>
    </lineage>
</organism>
<evidence type="ECO:0000256" key="5">
    <source>
        <dbReference type="ARBA" id="ARBA00023136"/>
    </source>
</evidence>
<evidence type="ECO:0000256" key="2">
    <source>
        <dbReference type="ARBA" id="ARBA00009773"/>
    </source>
</evidence>
<gene>
    <name evidence="7" type="ORF">I6J18_20050</name>
</gene>
<evidence type="ECO:0000313" key="8">
    <source>
        <dbReference type="Proteomes" id="UP000595254"/>
    </source>
</evidence>
<feature type="transmembrane region" description="Helical" evidence="6">
    <location>
        <begin position="156"/>
        <end position="178"/>
    </location>
</feature>
<dbReference type="GO" id="GO:0055085">
    <property type="term" value="P:transmembrane transport"/>
    <property type="evidence" value="ECO:0007669"/>
    <property type="project" value="TreeGrafter"/>
</dbReference>
<name>A0A974NLH2_PERPY</name>
<feature type="transmembrane region" description="Helical" evidence="6">
    <location>
        <begin position="219"/>
        <end position="236"/>
    </location>
</feature>
<feature type="transmembrane region" description="Helical" evidence="6">
    <location>
        <begin position="37"/>
        <end position="59"/>
    </location>
</feature>
<dbReference type="KEGG" id="ppsr:I6J18_20050"/>
<evidence type="ECO:0000256" key="3">
    <source>
        <dbReference type="ARBA" id="ARBA00022692"/>
    </source>
</evidence>
<reference evidence="7 8" key="1">
    <citation type="submission" date="2021-01" db="EMBL/GenBank/DDBJ databases">
        <title>FDA dAtabase for Regulatory Grade micrObial Sequences (FDA-ARGOS): Supporting development and validation of Infectious Disease Dx tests.</title>
        <authorList>
            <person name="Nelson B."/>
            <person name="Plummer A."/>
            <person name="Tallon L."/>
            <person name="Sadzewicz L."/>
            <person name="Zhao X."/>
            <person name="Boylan J."/>
            <person name="Ott S."/>
            <person name="Bowen H."/>
            <person name="Vavikolanu K."/>
            <person name="Mehta A."/>
            <person name="Aluvathingal J."/>
            <person name="Nadendla S."/>
            <person name="Myers T."/>
            <person name="Yan Y."/>
            <person name="Sichtig H."/>
        </authorList>
    </citation>
    <scope>NUCLEOTIDE SEQUENCE [LARGE SCALE GENOMIC DNA]</scope>
    <source>
        <strain evidence="7 8">FDAARGOS_1161</strain>
    </source>
</reference>
<feature type="transmembrane region" description="Helical" evidence="6">
    <location>
        <begin position="268"/>
        <end position="291"/>
    </location>
</feature>
<keyword evidence="5 6" id="KW-0472">Membrane</keyword>
<dbReference type="EMBL" id="CP068053">
    <property type="protein sequence ID" value="QQS99849.1"/>
    <property type="molecule type" value="Genomic_DNA"/>
</dbReference>
<dbReference type="AlphaFoldDB" id="A0A974NLH2"/>
<keyword evidence="4 6" id="KW-1133">Transmembrane helix</keyword>
<evidence type="ECO:0000313" key="7">
    <source>
        <dbReference type="EMBL" id="QQS99849.1"/>
    </source>
</evidence>
<dbReference type="GO" id="GO:0016020">
    <property type="term" value="C:membrane"/>
    <property type="evidence" value="ECO:0007669"/>
    <property type="project" value="UniProtKB-SubCell"/>
</dbReference>
<dbReference type="InterPro" id="IPR002549">
    <property type="entry name" value="AI-2E-like"/>
</dbReference>